<feature type="transmembrane region" description="Helical" evidence="5">
    <location>
        <begin position="338"/>
        <end position="357"/>
    </location>
</feature>
<proteinExistence type="predicted"/>
<protein>
    <recommendedName>
        <fullName evidence="6">Major facilitator superfamily (MFS) profile domain-containing protein</fullName>
    </recommendedName>
</protein>
<accession>A0A9W9SDT9</accession>
<keyword evidence="8" id="KW-1185">Reference proteome</keyword>
<dbReference type="GO" id="GO:0022857">
    <property type="term" value="F:transmembrane transporter activity"/>
    <property type="evidence" value="ECO:0007669"/>
    <property type="project" value="InterPro"/>
</dbReference>
<dbReference type="GO" id="GO:0005886">
    <property type="term" value="C:plasma membrane"/>
    <property type="evidence" value="ECO:0007669"/>
    <property type="project" value="TreeGrafter"/>
</dbReference>
<feature type="transmembrane region" description="Helical" evidence="5">
    <location>
        <begin position="141"/>
        <end position="163"/>
    </location>
</feature>
<feature type="transmembrane region" description="Helical" evidence="5">
    <location>
        <begin position="363"/>
        <end position="390"/>
    </location>
</feature>
<dbReference type="SUPFAM" id="SSF103473">
    <property type="entry name" value="MFS general substrate transporter"/>
    <property type="match status" value="1"/>
</dbReference>
<feature type="transmembrane region" description="Helical" evidence="5">
    <location>
        <begin position="293"/>
        <end position="315"/>
    </location>
</feature>
<dbReference type="InterPro" id="IPR011701">
    <property type="entry name" value="MFS"/>
</dbReference>
<reference evidence="7" key="2">
    <citation type="journal article" date="2023" name="IMA Fungus">
        <title>Comparative genomic study of the Penicillium genus elucidates a diverse pangenome and 15 lateral gene transfer events.</title>
        <authorList>
            <person name="Petersen C."/>
            <person name="Sorensen T."/>
            <person name="Nielsen M.R."/>
            <person name="Sondergaard T.E."/>
            <person name="Sorensen J.L."/>
            <person name="Fitzpatrick D.A."/>
            <person name="Frisvad J.C."/>
            <person name="Nielsen K.L."/>
        </authorList>
    </citation>
    <scope>NUCLEOTIDE SEQUENCE</scope>
    <source>
        <strain evidence="7">IBT 29677</strain>
    </source>
</reference>
<dbReference type="PANTHER" id="PTHR23502:SF74">
    <property type="entry name" value="MAJOR FACILITATOR SUPERFAMILY (MFS) PROFILE DOMAIN-CONTAINING PROTEIN"/>
    <property type="match status" value="1"/>
</dbReference>
<feature type="transmembrane region" description="Helical" evidence="5">
    <location>
        <begin position="397"/>
        <end position="419"/>
    </location>
</feature>
<feature type="transmembrane region" description="Helical" evidence="5">
    <location>
        <begin position="252"/>
        <end position="273"/>
    </location>
</feature>
<evidence type="ECO:0000259" key="6">
    <source>
        <dbReference type="PROSITE" id="PS50850"/>
    </source>
</evidence>
<evidence type="ECO:0000256" key="1">
    <source>
        <dbReference type="ARBA" id="ARBA00004141"/>
    </source>
</evidence>
<dbReference type="InterPro" id="IPR036259">
    <property type="entry name" value="MFS_trans_sf"/>
</dbReference>
<feature type="domain" description="Major facilitator superfamily (MFS) profile" evidence="6">
    <location>
        <begin position="1"/>
        <end position="457"/>
    </location>
</feature>
<dbReference type="PANTHER" id="PTHR23502">
    <property type="entry name" value="MAJOR FACILITATOR SUPERFAMILY"/>
    <property type="match status" value="1"/>
</dbReference>
<evidence type="ECO:0000313" key="7">
    <source>
        <dbReference type="EMBL" id="KAJ5376550.1"/>
    </source>
</evidence>
<evidence type="ECO:0000256" key="3">
    <source>
        <dbReference type="ARBA" id="ARBA00022989"/>
    </source>
</evidence>
<comment type="caution">
    <text evidence="7">The sequence shown here is derived from an EMBL/GenBank/DDBJ whole genome shotgun (WGS) entry which is preliminary data.</text>
</comment>
<evidence type="ECO:0000256" key="2">
    <source>
        <dbReference type="ARBA" id="ARBA00022692"/>
    </source>
</evidence>
<evidence type="ECO:0000256" key="4">
    <source>
        <dbReference type="ARBA" id="ARBA00023136"/>
    </source>
</evidence>
<keyword evidence="3 5" id="KW-1133">Transmembrane helix</keyword>
<feature type="transmembrane region" description="Helical" evidence="5">
    <location>
        <begin position="431"/>
        <end position="451"/>
    </location>
</feature>
<name>A0A9W9SDT9_9EURO</name>
<dbReference type="Gene3D" id="1.20.1250.20">
    <property type="entry name" value="MFS general substrate transporter like domains"/>
    <property type="match status" value="1"/>
</dbReference>
<feature type="transmembrane region" description="Helical" evidence="5">
    <location>
        <begin position="204"/>
        <end position="231"/>
    </location>
</feature>
<keyword evidence="2 5" id="KW-0812">Transmembrane</keyword>
<dbReference type="EMBL" id="JAPZBU010000012">
    <property type="protein sequence ID" value="KAJ5376550.1"/>
    <property type="molecule type" value="Genomic_DNA"/>
</dbReference>
<feature type="transmembrane region" description="Helical" evidence="5">
    <location>
        <begin position="115"/>
        <end position="135"/>
    </location>
</feature>
<dbReference type="InterPro" id="IPR020846">
    <property type="entry name" value="MFS_dom"/>
</dbReference>
<gene>
    <name evidence="7" type="ORF">N7509_013436</name>
</gene>
<dbReference type="RefSeq" id="XP_056481580.1">
    <property type="nucleotide sequence ID" value="XM_056638073.1"/>
</dbReference>
<dbReference type="AlphaFoldDB" id="A0A9W9SDT9"/>
<comment type="subcellular location">
    <subcellularLocation>
        <location evidence="1">Membrane</location>
        <topology evidence="1">Multi-pass membrane protein</topology>
    </subcellularLocation>
</comment>
<dbReference type="GeneID" id="81377053"/>
<sequence>MAQSNDADRVTAILASPSVDDLEQGNENIQRNSPLDPAEWSEVGEQPHFKETQSKRNISLKFQQRKKMCVVFVGLLTLFNSVFDSTIPSGGIRSIFAFFNVEIFGPMSEVYGRRVVMVGTFILFTVFTLACALSTNWAAFLIFRTIVGICASCPIAVTGGLFSDVYQTPLARGRMMALSMAVTTAGPQFAPMISGFLAQVGWRWIFWVSLILAAVTLGPVLYLPETFAPILKQANRPKKRVEGILVKAFTRPVYMIFCEPIISLTCLYLSYAIMYFEAYPLIFQGIYGMSDGIAGLAFLPIAVGAAIGMIIFLWYDSFLYRAKSQNAEWAFIEEYQRLPLACLGGPLYVLALFWLGWTASAEIHWIVPMLAGIPFGMGFFLIFVALINYLIDAYHKYAASAMAAASTCRSIFGAILPLAASPMFHRLGVNWGTSLLGFLSLLMTFIPFVFIRYGERIRRRSTFRQELEKE</sequence>
<evidence type="ECO:0000313" key="8">
    <source>
        <dbReference type="Proteomes" id="UP001147747"/>
    </source>
</evidence>
<evidence type="ECO:0000256" key="5">
    <source>
        <dbReference type="SAM" id="Phobius"/>
    </source>
</evidence>
<dbReference type="PROSITE" id="PS50850">
    <property type="entry name" value="MFS"/>
    <property type="match status" value="1"/>
</dbReference>
<dbReference type="OrthoDB" id="5141738at2759"/>
<organism evidence="7 8">
    <name type="scientific">Penicillium cosmopolitanum</name>
    <dbReference type="NCBI Taxonomy" id="1131564"/>
    <lineage>
        <taxon>Eukaryota</taxon>
        <taxon>Fungi</taxon>
        <taxon>Dikarya</taxon>
        <taxon>Ascomycota</taxon>
        <taxon>Pezizomycotina</taxon>
        <taxon>Eurotiomycetes</taxon>
        <taxon>Eurotiomycetidae</taxon>
        <taxon>Eurotiales</taxon>
        <taxon>Aspergillaceae</taxon>
        <taxon>Penicillium</taxon>
    </lineage>
</organism>
<keyword evidence="4 5" id="KW-0472">Membrane</keyword>
<dbReference type="Pfam" id="PF07690">
    <property type="entry name" value="MFS_1"/>
    <property type="match status" value="1"/>
</dbReference>
<dbReference type="Proteomes" id="UP001147747">
    <property type="component" value="Unassembled WGS sequence"/>
</dbReference>
<reference evidence="7" key="1">
    <citation type="submission" date="2022-12" db="EMBL/GenBank/DDBJ databases">
        <authorList>
            <person name="Petersen C."/>
        </authorList>
    </citation>
    <scope>NUCLEOTIDE SEQUENCE</scope>
    <source>
        <strain evidence="7">IBT 29677</strain>
    </source>
</reference>